<accession>A0ABS1VAX6</accession>
<sequence length="254" mass="26196">MVRYPPLLLMGLLLTACAAPATDLINDQGRRVRCSAAGFGVIGSAVALAAYQNCLSANQAAGYRIPGSAGAARPAAAPATGAIRPEATAAGAAAAPSYATGRDGQLRLLLPAGWQAAPPPPVLAAAQIYAVNRELDAAAAISADNRRDVADLTAYAEAFRRRLAAGLETTQVTELQEAVVAGRPALRFEVAGTGNGARLRFLFTVMAGSTQVVRINAWTTESRFAALRPQLEQLAEGLSEVPAPVVSGERGPPR</sequence>
<keyword evidence="1" id="KW-0732">Signal</keyword>
<evidence type="ECO:0008006" key="4">
    <source>
        <dbReference type="Google" id="ProtNLM"/>
    </source>
</evidence>
<keyword evidence="3" id="KW-1185">Reference proteome</keyword>
<evidence type="ECO:0000256" key="1">
    <source>
        <dbReference type="SAM" id="SignalP"/>
    </source>
</evidence>
<dbReference type="PROSITE" id="PS51257">
    <property type="entry name" value="PROKAR_LIPOPROTEIN"/>
    <property type="match status" value="1"/>
</dbReference>
<dbReference type="RefSeq" id="WP_202828572.1">
    <property type="nucleotide sequence ID" value="NZ_JAEUXJ010000020.1"/>
</dbReference>
<comment type="caution">
    <text evidence="2">The sequence shown here is derived from an EMBL/GenBank/DDBJ whole genome shotgun (WGS) entry which is preliminary data.</text>
</comment>
<gene>
    <name evidence="2" type="ORF">JMJ55_26210</name>
</gene>
<dbReference type="Proteomes" id="UP000606490">
    <property type="component" value="Unassembled WGS sequence"/>
</dbReference>
<dbReference type="Gene3D" id="3.40.1000.10">
    <property type="entry name" value="Mog1/PsbP, alpha/beta/alpha sandwich"/>
    <property type="match status" value="1"/>
</dbReference>
<feature type="chain" id="PRO_5045048358" description="Lipoprotein" evidence="1">
    <location>
        <begin position="22"/>
        <end position="254"/>
    </location>
</feature>
<organism evidence="2 3">
    <name type="scientific">Belnapia mucosa</name>
    <dbReference type="NCBI Taxonomy" id="2804532"/>
    <lineage>
        <taxon>Bacteria</taxon>
        <taxon>Pseudomonadati</taxon>
        <taxon>Pseudomonadota</taxon>
        <taxon>Alphaproteobacteria</taxon>
        <taxon>Acetobacterales</taxon>
        <taxon>Roseomonadaceae</taxon>
        <taxon>Belnapia</taxon>
    </lineage>
</organism>
<name>A0ABS1VAX6_9PROT</name>
<dbReference type="EMBL" id="JAEUXJ010000020">
    <property type="protein sequence ID" value="MBL6458830.1"/>
    <property type="molecule type" value="Genomic_DNA"/>
</dbReference>
<evidence type="ECO:0000313" key="3">
    <source>
        <dbReference type="Proteomes" id="UP000606490"/>
    </source>
</evidence>
<proteinExistence type="predicted"/>
<reference evidence="2 3" key="1">
    <citation type="submission" date="2021-01" db="EMBL/GenBank/DDBJ databases">
        <title>Belnapia mucosa sp. nov. and Belnapia arida sp. nov., isolated from the Tabernas Desert (Almeria, Spain).</title>
        <authorList>
            <person name="Molina-Menor E."/>
            <person name="Vidal-Verdu A."/>
            <person name="Calonge A."/>
            <person name="Satari L."/>
            <person name="Pereto Magraner J."/>
            <person name="Porcar Miralles M."/>
        </authorList>
    </citation>
    <scope>NUCLEOTIDE SEQUENCE [LARGE SCALE GENOMIC DNA]</scope>
    <source>
        <strain evidence="2 3">T6</strain>
    </source>
</reference>
<protein>
    <recommendedName>
        <fullName evidence="4">Lipoprotein</fullName>
    </recommendedName>
</protein>
<feature type="signal peptide" evidence="1">
    <location>
        <begin position="1"/>
        <end position="21"/>
    </location>
</feature>
<evidence type="ECO:0000313" key="2">
    <source>
        <dbReference type="EMBL" id="MBL6458830.1"/>
    </source>
</evidence>